<evidence type="ECO:0000256" key="11">
    <source>
        <dbReference type="ARBA" id="ARBA00023136"/>
    </source>
</evidence>
<dbReference type="GO" id="GO:0016036">
    <property type="term" value="P:cellular response to phosphate starvation"/>
    <property type="evidence" value="ECO:0007669"/>
    <property type="project" value="TreeGrafter"/>
</dbReference>
<comment type="subcellular location">
    <subcellularLocation>
        <location evidence="2">Cell membrane</location>
    </subcellularLocation>
</comment>
<keyword evidence="6 13" id="KW-0808">Transferase</keyword>
<dbReference type="InterPro" id="IPR003661">
    <property type="entry name" value="HisK_dim/P_dom"/>
</dbReference>
<dbReference type="Gene3D" id="3.30.565.10">
    <property type="entry name" value="Histidine kinase-like ATPase, C-terminal domain"/>
    <property type="match status" value="1"/>
</dbReference>
<evidence type="ECO:0000256" key="9">
    <source>
        <dbReference type="ARBA" id="ARBA00022840"/>
    </source>
</evidence>
<keyword evidence="8" id="KW-0418">Kinase</keyword>
<dbReference type="PANTHER" id="PTHR45453">
    <property type="entry name" value="PHOSPHATE REGULON SENSOR PROTEIN PHOR"/>
    <property type="match status" value="1"/>
</dbReference>
<dbReference type="GO" id="GO:0005524">
    <property type="term" value="F:ATP binding"/>
    <property type="evidence" value="ECO:0007669"/>
    <property type="project" value="UniProtKB-KW"/>
</dbReference>
<dbReference type="PANTHER" id="PTHR45453:SF1">
    <property type="entry name" value="PHOSPHATE REGULON SENSOR PROTEIN PHOR"/>
    <property type="match status" value="1"/>
</dbReference>
<keyword evidence="11" id="KW-0472">Membrane</keyword>
<comment type="caution">
    <text evidence="13">The sequence shown here is derived from an EMBL/GenBank/DDBJ whole genome shotgun (WGS) entry which is preliminary data.</text>
</comment>
<proteinExistence type="predicted"/>
<evidence type="ECO:0000256" key="1">
    <source>
        <dbReference type="ARBA" id="ARBA00000085"/>
    </source>
</evidence>
<dbReference type="EMBL" id="LFTY01000002">
    <property type="protein sequence ID" value="KMW57258.1"/>
    <property type="molecule type" value="Genomic_DNA"/>
</dbReference>
<dbReference type="FunFam" id="3.30.565.10:FF:000006">
    <property type="entry name" value="Sensor histidine kinase WalK"/>
    <property type="match status" value="1"/>
</dbReference>
<dbReference type="PRINTS" id="PR00344">
    <property type="entry name" value="BCTRLSENSOR"/>
</dbReference>
<comment type="catalytic activity">
    <reaction evidence="1">
        <text>ATP + protein L-histidine = ADP + protein N-phospho-L-histidine.</text>
        <dbReference type="EC" id="2.7.13.3"/>
    </reaction>
</comment>
<keyword evidence="7" id="KW-0547">Nucleotide-binding</keyword>
<organism evidence="13 14">
    <name type="scientific">Candidatus Rhodobacter oscarellae</name>
    <dbReference type="NCBI Taxonomy" id="1675527"/>
    <lineage>
        <taxon>Bacteria</taxon>
        <taxon>Pseudomonadati</taxon>
        <taxon>Pseudomonadota</taxon>
        <taxon>Alphaproteobacteria</taxon>
        <taxon>Rhodobacterales</taxon>
        <taxon>Rhodobacter group</taxon>
        <taxon>Rhodobacter</taxon>
    </lineage>
</organism>
<dbReference type="AlphaFoldDB" id="A0A0J9GUJ1"/>
<dbReference type="InterPro" id="IPR036097">
    <property type="entry name" value="HisK_dim/P_sf"/>
</dbReference>
<evidence type="ECO:0000259" key="12">
    <source>
        <dbReference type="PROSITE" id="PS50109"/>
    </source>
</evidence>
<dbReference type="Pfam" id="PF00512">
    <property type="entry name" value="HisKA"/>
    <property type="match status" value="1"/>
</dbReference>
<keyword evidence="4" id="KW-1003">Cell membrane</keyword>
<protein>
    <recommendedName>
        <fullName evidence="3">histidine kinase</fullName>
        <ecNumber evidence="3">2.7.13.3</ecNumber>
    </recommendedName>
</protein>
<dbReference type="InterPro" id="IPR004358">
    <property type="entry name" value="Sig_transdc_His_kin-like_C"/>
</dbReference>
<dbReference type="GO" id="GO:0004721">
    <property type="term" value="F:phosphoprotein phosphatase activity"/>
    <property type="evidence" value="ECO:0007669"/>
    <property type="project" value="TreeGrafter"/>
</dbReference>
<keyword evidence="9" id="KW-0067">ATP-binding</keyword>
<dbReference type="FunFam" id="1.10.287.130:FF:000008">
    <property type="entry name" value="Two-component sensor histidine kinase"/>
    <property type="match status" value="1"/>
</dbReference>
<evidence type="ECO:0000313" key="14">
    <source>
        <dbReference type="Proteomes" id="UP000037178"/>
    </source>
</evidence>
<evidence type="ECO:0000256" key="5">
    <source>
        <dbReference type="ARBA" id="ARBA00022553"/>
    </source>
</evidence>
<evidence type="ECO:0000256" key="3">
    <source>
        <dbReference type="ARBA" id="ARBA00012438"/>
    </source>
</evidence>
<keyword evidence="5" id="KW-0597">Phosphoprotein</keyword>
<dbReference type="Gene3D" id="1.10.287.130">
    <property type="match status" value="1"/>
</dbReference>
<dbReference type="Pfam" id="PF02518">
    <property type="entry name" value="HATPase_c"/>
    <property type="match status" value="1"/>
</dbReference>
<dbReference type="CDD" id="cd00075">
    <property type="entry name" value="HATPase"/>
    <property type="match status" value="1"/>
</dbReference>
<gene>
    <name evidence="13" type="ORF">AIOL_002219</name>
</gene>
<dbReference type="Gene3D" id="3.30.450.20">
    <property type="entry name" value="PAS domain"/>
    <property type="match status" value="1"/>
</dbReference>
<dbReference type="SMART" id="SM00387">
    <property type="entry name" value="HATPase_c"/>
    <property type="match status" value="1"/>
</dbReference>
<evidence type="ECO:0000256" key="4">
    <source>
        <dbReference type="ARBA" id="ARBA00022475"/>
    </source>
</evidence>
<dbReference type="InterPro" id="IPR003594">
    <property type="entry name" value="HATPase_dom"/>
</dbReference>
<dbReference type="InterPro" id="IPR005467">
    <property type="entry name" value="His_kinase_dom"/>
</dbReference>
<dbReference type="SUPFAM" id="SSF55874">
    <property type="entry name" value="ATPase domain of HSP90 chaperone/DNA topoisomerase II/histidine kinase"/>
    <property type="match status" value="1"/>
</dbReference>
<keyword evidence="10" id="KW-0902">Two-component regulatory system</keyword>
<dbReference type="CDD" id="cd00082">
    <property type="entry name" value="HisKA"/>
    <property type="match status" value="1"/>
</dbReference>
<sequence length="331" mass="36561">MALVLIGRDERVIAANKVSQGLFGNNLEGRHYITVLRQPAVLDCVERALKAGETTEKQFPSRDATRDTTYQVIATPVRTEIVRGALLSLEDITHVQEATQMRRDFVANVSHELRTPLTALLGFIETLRGPARDDPAAQERFLEIMAREAERMNRLIHDLLSLSRVEAEERMRPTDMVDLASLLTSASTTLGQTAADHGVELSLTGVEESLQVPGDADQLLQVFTNLIENAIKYGGGRAEVNVSVSERDPALRGPAVRVEVKDDGDGIDPLQLPRLTERFYRVDSHRSREIGGTGLGLAIVKHIVNRHRGRLRIESTQGQGSRFVVILPAPE</sequence>
<evidence type="ECO:0000256" key="8">
    <source>
        <dbReference type="ARBA" id="ARBA00022777"/>
    </source>
</evidence>
<dbReference type="STRING" id="1675527.AIOL_002219"/>
<reference evidence="13 14" key="1">
    <citation type="submission" date="2015-06" db="EMBL/GenBank/DDBJ databases">
        <title>Draft genome sequence of an Alphaproteobacteria species associated to the Mediterranean sponge Oscarella lobularis.</title>
        <authorList>
            <person name="Jourda C."/>
            <person name="Santini S."/>
            <person name="Claverie J.-M."/>
        </authorList>
    </citation>
    <scope>NUCLEOTIDE SEQUENCE [LARGE SCALE GENOMIC DNA]</scope>
    <source>
        <strain evidence="13">IGS</strain>
    </source>
</reference>
<dbReference type="SUPFAM" id="SSF47384">
    <property type="entry name" value="Homodimeric domain of signal transducing histidine kinase"/>
    <property type="match status" value="1"/>
</dbReference>
<evidence type="ECO:0000313" key="13">
    <source>
        <dbReference type="EMBL" id="KMW57258.1"/>
    </source>
</evidence>
<dbReference type="GO" id="GO:0005886">
    <property type="term" value="C:plasma membrane"/>
    <property type="evidence" value="ECO:0007669"/>
    <property type="project" value="UniProtKB-SubCell"/>
</dbReference>
<evidence type="ECO:0000256" key="2">
    <source>
        <dbReference type="ARBA" id="ARBA00004236"/>
    </source>
</evidence>
<dbReference type="InterPro" id="IPR036890">
    <property type="entry name" value="HATPase_C_sf"/>
</dbReference>
<accession>A0A0J9GUJ1</accession>
<keyword evidence="14" id="KW-1185">Reference proteome</keyword>
<evidence type="ECO:0000256" key="7">
    <source>
        <dbReference type="ARBA" id="ARBA00022741"/>
    </source>
</evidence>
<dbReference type="PROSITE" id="PS50109">
    <property type="entry name" value="HIS_KIN"/>
    <property type="match status" value="1"/>
</dbReference>
<evidence type="ECO:0000256" key="10">
    <source>
        <dbReference type="ARBA" id="ARBA00023012"/>
    </source>
</evidence>
<dbReference type="PATRIC" id="fig|1675527.3.peg.2335"/>
<dbReference type="InterPro" id="IPR050351">
    <property type="entry name" value="BphY/WalK/GraS-like"/>
</dbReference>
<dbReference type="SMART" id="SM00388">
    <property type="entry name" value="HisKA"/>
    <property type="match status" value="1"/>
</dbReference>
<name>A0A0J9GUJ1_9RHOB</name>
<feature type="domain" description="Histidine kinase" evidence="12">
    <location>
        <begin position="108"/>
        <end position="331"/>
    </location>
</feature>
<dbReference type="GO" id="GO:0000155">
    <property type="term" value="F:phosphorelay sensor kinase activity"/>
    <property type="evidence" value="ECO:0007669"/>
    <property type="project" value="InterPro"/>
</dbReference>
<evidence type="ECO:0000256" key="6">
    <source>
        <dbReference type="ARBA" id="ARBA00022679"/>
    </source>
</evidence>
<dbReference type="EC" id="2.7.13.3" evidence="3"/>
<dbReference type="Proteomes" id="UP000037178">
    <property type="component" value="Unassembled WGS sequence"/>
</dbReference>